<comment type="caution">
    <text evidence="1">The sequence shown here is derived from an EMBL/GenBank/DDBJ whole genome shotgun (WGS) entry which is preliminary data.</text>
</comment>
<organism evidence="1 2">
    <name type="scientific">Paludibacterium paludis</name>
    <dbReference type="NCBI Taxonomy" id="1225769"/>
    <lineage>
        <taxon>Bacteria</taxon>
        <taxon>Pseudomonadati</taxon>
        <taxon>Pseudomonadota</taxon>
        <taxon>Betaproteobacteria</taxon>
        <taxon>Neisseriales</taxon>
        <taxon>Chromobacteriaceae</taxon>
        <taxon>Paludibacterium</taxon>
    </lineage>
</organism>
<dbReference type="EMBL" id="BMYX01000029">
    <property type="protein sequence ID" value="GGY29297.1"/>
    <property type="molecule type" value="Genomic_DNA"/>
</dbReference>
<name>A0A918P6R0_9NEIS</name>
<proteinExistence type="predicted"/>
<protein>
    <submittedName>
        <fullName evidence="1">Uncharacterized protein</fullName>
    </submittedName>
</protein>
<evidence type="ECO:0000313" key="1">
    <source>
        <dbReference type="EMBL" id="GGY29297.1"/>
    </source>
</evidence>
<keyword evidence="2" id="KW-1185">Reference proteome</keyword>
<reference evidence="1" key="2">
    <citation type="submission" date="2020-09" db="EMBL/GenBank/DDBJ databases">
        <authorList>
            <person name="Sun Q."/>
            <person name="Kim S."/>
        </authorList>
    </citation>
    <scope>NUCLEOTIDE SEQUENCE</scope>
    <source>
        <strain evidence="1">KCTC 32182</strain>
    </source>
</reference>
<reference evidence="1" key="1">
    <citation type="journal article" date="2014" name="Int. J. Syst. Evol. Microbiol.">
        <title>Complete genome sequence of Corynebacterium casei LMG S-19264T (=DSM 44701T), isolated from a smear-ripened cheese.</title>
        <authorList>
            <consortium name="US DOE Joint Genome Institute (JGI-PGF)"/>
            <person name="Walter F."/>
            <person name="Albersmeier A."/>
            <person name="Kalinowski J."/>
            <person name="Ruckert C."/>
        </authorList>
    </citation>
    <scope>NUCLEOTIDE SEQUENCE</scope>
    <source>
        <strain evidence="1">KCTC 32182</strain>
    </source>
</reference>
<gene>
    <name evidence="1" type="ORF">GCM10011289_35410</name>
</gene>
<accession>A0A918P6R0</accession>
<evidence type="ECO:0000313" key="2">
    <source>
        <dbReference type="Proteomes" id="UP000645257"/>
    </source>
</evidence>
<sequence>MVIVQGAERFRVVYDIGFADRAIFGITWRIGSEGNGSYQQSREQPFTAPVV</sequence>
<dbReference type="Proteomes" id="UP000645257">
    <property type="component" value="Unassembled WGS sequence"/>
</dbReference>
<dbReference type="AlphaFoldDB" id="A0A918P6R0"/>